<dbReference type="SUPFAM" id="SSF82754">
    <property type="entry name" value="C-terminal, gelsolin-like domain of Sec23/24"/>
    <property type="match status" value="1"/>
</dbReference>
<comment type="similarity">
    <text evidence="4">Belongs to the SEC23/SEC24 family. SEC24 subfamily.</text>
</comment>
<comment type="caution">
    <text evidence="16">The sequence shown here is derived from an EMBL/GenBank/DDBJ whole genome shotgun (WGS) entry which is preliminary data.</text>
</comment>
<dbReference type="InterPro" id="IPR036465">
    <property type="entry name" value="vWFA_dom_sf"/>
</dbReference>
<evidence type="ECO:0000256" key="6">
    <source>
        <dbReference type="ARBA" id="ARBA00022892"/>
    </source>
</evidence>
<evidence type="ECO:0000259" key="11">
    <source>
        <dbReference type="Pfam" id="PF00626"/>
    </source>
</evidence>
<dbReference type="InterPro" id="IPR006900">
    <property type="entry name" value="Sec23/24_helical_dom"/>
</dbReference>
<reference evidence="16" key="1">
    <citation type="submission" date="2021-03" db="EMBL/GenBank/DDBJ databases">
        <authorList>
            <person name="Tagirdzhanova G."/>
        </authorList>
    </citation>
    <scope>NUCLEOTIDE SEQUENCE</scope>
</reference>
<dbReference type="Gene3D" id="3.40.50.410">
    <property type="entry name" value="von Willebrand factor, type A domain"/>
    <property type="match status" value="1"/>
</dbReference>
<comment type="subcellular location">
    <subcellularLocation>
        <location evidence="2">Cytoplasmic vesicle</location>
        <location evidence="2">COPII-coated vesicle membrane</location>
        <topology evidence="2">Peripheral membrane protein</topology>
        <orientation evidence="2">Cytoplasmic side</orientation>
    </subcellularLocation>
    <subcellularLocation>
        <location evidence="3">Endoplasmic reticulum membrane</location>
        <topology evidence="3">Peripheral membrane protein</topology>
        <orientation evidence="3">Cytoplasmic side</orientation>
    </subcellularLocation>
    <subcellularLocation>
        <location evidence="1">Golgi apparatus membrane</location>
        <topology evidence="1">Peripheral membrane protein</topology>
        <orientation evidence="1">Cytoplasmic side</orientation>
    </subcellularLocation>
</comment>
<dbReference type="Pfam" id="PF08033">
    <property type="entry name" value="Sec23_BS"/>
    <property type="match status" value="1"/>
</dbReference>
<evidence type="ECO:0000256" key="9">
    <source>
        <dbReference type="ARBA" id="ARBA00025471"/>
    </source>
</evidence>
<comment type="function">
    <text evidence="9">Component of the coat protein complex II (COPII) which promotes the formation of transport vesicles from the endoplasmic reticulum (ER). The coat has two main functions, the physical deformation of the endoplasmic reticulum membrane into vesicles and the selection of cargo molecules.</text>
</comment>
<keyword evidence="17" id="KW-1185">Reference proteome</keyword>
<evidence type="ECO:0000313" key="17">
    <source>
        <dbReference type="Proteomes" id="UP000664203"/>
    </source>
</evidence>
<dbReference type="Pfam" id="PF04815">
    <property type="entry name" value="Sec23_helical"/>
    <property type="match status" value="1"/>
</dbReference>
<dbReference type="GO" id="GO:0030127">
    <property type="term" value="C:COPII vesicle coat"/>
    <property type="evidence" value="ECO:0007669"/>
    <property type="project" value="InterPro"/>
</dbReference>
<evidence type="ECO:0000256" key="4">
    <source>
        <dbReference type="ARBA" id="ARBA00008334"/>
    </source>
</evidence>
<dbReference type="EMBL" id="CAJPDR010000198">
    <property type="protein sequence ID" value="CAF9925049.1"/>
    <property type="molecule type" value="Genomic_DNA"/>
</dbReference>
<dbReference type="Pfam" id="PF00626">
    <property type="entry name" value="Gelsolin"/>
    <property type="match status" value="1"/>
</dbReference>
<keyword evidence="5" id="KW-0813">Transport</keyword>
<feature type="domain" description="Gelsolin-like" evidence="11">
    <location>
        <begin position="881"/>
        <end position="953"/>
    </location>
</feature>
<organism evidence="16 17">
    <name type="scientific">Alectoria fallacina</name>
    <dbReference type="NCBI Taxonomy" id="1903189"/>
    <lineage>
        <taxon>Eukaryota</taxon>
        <taxon>Fungi</taxon>
        <taxon>Dikarya</taxon>
        <taxon>Ascomycota</taxon>
        <taxon>Pezizomycotina</taxon>
        <taxon>Lecanoromycetes</taxon>
        <taxon>OSLEUM clade</taxon>
        <taxon>Lecanoromycetidae</taxon>
        <taxon>Lecanorales</taxon>
        <taxon>Lecanorineae</taxon>
        <taxon>Parmeliaceae</taxon>
        <taxon>Alectoria</taxon>
    </lineage>
</organism>
<evidence type="ECO:0000259" key="13">
    <source>
        <dbReference type="Pfam" id="PF04811"/>
    </source>
</evidence>
<feature type="domain" description="Sec23/Sec24 helical" evidence="14">
    <location>
        <begin position="753"/>
        <end position="852"/>
    </location>
</feature>
<dbReference type="GO" id="GO:0000149">
    <property type="term" value="F:SNARE binding"/>
    <property type="evidence" value="ECO:0007669"/>
    <property type="project" value="TreeGrafter"/>
</dbReference>
<proteinExistence type="inferred from homology"/>
<dbReference type="InterPro" id="IPR007123">
    <property type="entry name" value="Gelsolin-like_dom"/>
</dbReference>
<evidence type="ECO:0000259" key="15">
    <source>
        <dbReference type="Pfam" id="PF08033"/>
    </source>
</evidence>
<dbReference type="SUPFAM" id="SSF82919">
    <property type="entry name" value="Zn-finger domain of Sec23/24"/>
    <property type="match status" value="1"/>
</dbReference>
<dbReference type="InterPro" id="IPR006896">
    <property type="entry name" value="Sec23/24_trunk_dom"/>
</dbReference>
<accession>A0A8H3FKF7</accession>
<dbReference type="Gene3D" id="2.60.40.1670">
    <property type="entry name" value="beta-sandwich domain of Sec23/24"/>
    <property type="match status" value="1"/>
</dbReference>
<dbReference type="PANTHER" id="PTHR13803:SF4">
    <property type="entry name" value="SECRETORY 24CD, ISOFORM C"/>
    <property type="match status" value="1"/>
</dbReference>
<protein>
    <submittedName>
        <fullName evidence="16">COPII coat Sec23p-Sfb3p heterodimer component</fullName>
    </submittedName>
</protein>
<dbReference type="SUPFAM" id="SSF81995">
    <property type="entry name" value="beta-sandwich domain of Sec23/24"/>
    <property type="match status" value="1"/>
</dbReference>
<evidence type="ECO:0000256" key="3">
    <source>
        <dbReference type="ARBA" id="ARBA00004397"/>
    </source>
</evidence>
<evidence type="ECO:0000256" key="2">
    <source>
        <dbReference type="ARBA" id="ARBA00004299"/>
    </source>
</evidence>
<evidence type="ECO:0000256" key="5">
    <source>
        <dbReference type="ARBA" id="ARBA00022448"/>
    </source>
</evidence>
<dbReference type="InterPro" id="IPR036174">
    <property type="entry name" value="Znf_Sec23_Sec24_sf"/>
</dbReference>
<dbReference type="OrthoDB" id="49016at2759"/>
<dbReference type="GO" id="GO:0090110">
    <property type="term" value="P:COPII-coated vesicle cargo loading"/>
    <property type="evidence" value="ECO:0007669"/>
    <property type="project" value="TreeGrafter"/>
</dbReference>
<dbReference type="Gene3D" id="3.40.20.10">
    <property type="entry name" value="Severin"/>
    <property type="match status" value="1"/>
</dbReference>
<evidence type="ECO:0000256" key="1">
    <source>
        <dbReference type="ARBA" id="ARBA00004255"/>
    </source>
</evidence>
<dbReference type="GO" id="GO:0000139">
    <property type="term" value="C:Golgi membrane"/>
    <property type="evidence" value="ECO:0007669"/>
    <property type="project" value="UniProtKB-SubCell"/>
</dbReference>
<keyword evidence="7" id="KW-0653">Protein transport</keyword>
<name>A0A8H3FKF7_9LECA</name>
<dbReference type="Pfam" id="PF04810">
    <property type="entry name" value="zf-Sec23_Sec24"/>
    <property type="match status" value="1"/>
</dbReference>
<dbReference type="GO" id="GO:0006886">
    <property type="term" value="P:intracellular protein transport"/>
    <property type="evidence" value="ECO:0007669"/>
    <property type="project" value="InterPro"/>
</dbReference>
<feature type="compositionally biased region" description="Low complexity" evidence="10">
    <location>
        <begin position="43"/>
        <end position="52"/>
    </location>
</feature>
<dbReference type="InterPro" id="IPR006895">
    <property type="entry name" value="Znf_Sec23_Sec24"/>
</dbReference>
<gene>
    <name evidence="16" type="primary">SFB3</name>
    <name evidence="16" type="ORF">ALECFALPRED_002890</name>
</gene>
<dbReference type="SUPFAM" id="SSF53300">
    <property type="entry name" value="vWA-like"/>
    <property type="match status" value="1"/>
</dbReference>
<dbReference type="GO" id="GO:0070971">
    <property type="term" value="C:endoplasmic reticulum exit site"/>
    <property type="evidence" value="ECO:0007669"/>
    <property type="project" value="TreeGrafter"/>
</dbReference>
<dbReference type="Proteomes" id="UP000664203">
    <property type="component" value="Unassembled WGS sequence"/>
</dbReference>
<dbReference type="InterPro" id="IPR036175">
    <property type="entry name" value="Sec23/24_helical_dom_sf"/>
</dbReference>
<evidence type="ECO:0000256" key="8">
    <source>
        <dbReference type="ARBA" id="ARBA00023329"/>
    </source>
</evidence>
<feature type="domain" description="Sec23/Sec24 beta-sandwich" evidence="15">
    <location>
        <begin position="657"/>
        <end position="739"/>
    </location>
</feature>
<dbReference type="InterPro" id="IPR036180">
    <property type="entry name" value="Gelsolin-like_dom_sf"/>
</dbReference>
<dbReference type="GO" id="GO:0008270">
    <property type="term" value="F:zinc ion binding"/>
    <property type="evidence" value="ECO:0007669"/>
    <property type="project" value="InterPro"/>
</dbReference>
<feature type="domain" description="Sec23/Sec24 trunk" evidence="13">
    <location>
        <begin position="397"/>
        <end position="650"/>
    </location>
</feature>
<dbReference type="PANTHER" id="PTHR13803">
    <property type="entry name" value="SEC24-RELATED PROTEIN"/>
    <property type="match status" value="1"/>
</dbReference>
<dbReference type="AlphaFoldDB" id="A0A8H3FKF7"/>
<dbReference type="SUPFAM" id="SSF81811">
    <property type="entry name" value="Helical domain of Sec23/24"/>
    <property type="match status" value="1"/>
</dbReference>
<dbReference type="InterPro" id="IPR029006">
    <property type="entry name" value="ADF-H/Gelsolin-like_dom_sf"/>
</dbReference>
<dbReference type="InterPro" id="IPR050550">
    <property type="entry name" value="SEC23_SEC24_subfamily"/>
</dbReference>
<keyword evidence="6" id="KW-0931">ER-Golgi transport</keyword>
<dbReference type="Pfam" id="PF04811">
    <property type="entry name" value="Sec23_trunk"/>
    <property type="match status" value="1"/>
</dbReference>
<feature type="region of interest" description="Disordered" evidence="10">
    <location>
        <begin position="1"/>
        <end position="72"/>
    </location>
</feature>
<evidence type="ECO:0000259" key="12">
    <source>
        <dbReference type="Pfam" id="PF04810"/>
    </source>
</evidence>
<dbReference type="GO" id="GO:0005789">
    <property type="term" value="C:endoplasmic reticulum membrane"/>
    <property type="evidence" value="ECO:0007669"/>
    <property type="project" value="UniProtKB-SubCell"/>
</dbReference>
<evidence type="ECO:0000256" key="10">
    <source>
        <dbReference type="SAM" id="MobiDB-lite"/>
    </source>
</evidence>
<feature type="compositionally biased region" description="Pro residues" evidence="10">
    <location>
        <begin position="27"/>
        <end position="42"/>
    </location>
</feature>
<feature type="domain" description="Zinc finger Sec23/Sec24-type" evidence="12">
    <location>
        <begin position="319"/>
        <end position="357"/>
    </location>
</feature>
<keyword evidence="8" id="KW-0968">Cytoplasmic vesicle</keyword>
<dbReference type="InterPro" id="IPR012990">
    <property type="entry name" value="Beta-sandwich_Sec23_24"/>
</dbReference>
<evidence type="ECO:0000259" key="14">
    <source>
        <dbReference type="Pfam" id="PF04815"/>
    </source>
</evidence>
<feature type="compositionally biased region" description="Polar residues" evidence="10">
    <location>
        <begin position="54"/>
        <end position="72"/>
    </location>
</feature>
<evidence type="ECO:0000256" key="7">
    <source>
        <dbReference type="ARBA" id="ARBA00022927"/>
    </source>
</evidence>
<dbReference type="Gene3D" id="2.30.30.380">
    <property type="entry name" value="Zn-finger domain of Sec23/24"/>
    <property type="match status" value="1"/>
</dbReference>
<sequence length="1048" mass="113983">MSHDGQYNAAGYQVPGGDPRRTQPGTPSGPPQSRPRVAPTPPGYQQGGSPYPQNTPNFQQNQYGQTPQNGYQYQWVPGQEQSYFPAQNQAAMEDQGGMGGLTAQMGGMGLGADGAVASRSNKKKNRHAYHNIDQAVVSSQAFNQSTGNAEQYVNQDSFQQMGTGNPYAGQQVTPAMNQFPVQAAPSFSPGLQSSGAGFANAATPMPVPSGPGVSAQGRVDPEQIPSIPRARDGAAQYYLDHIYPTMEQHLPPPGAVPFVAQDQGNSSPKHARLTLNIIPSTSSFLSQTGLPLGLVLQPLAPLQAGEQPIPVLDFGEMGPPRCSRCRAYINPFMTFRSGGNKLVCNMCTFPNDVIPEYFAPTDPSGVRVDRAQRPELTTGTVEYLVPKEYWAKEPVGLRWLFVIDVSQDAVSKGFLEAFCKGILGALYGEDEDDVDDEEINGENSLEKRRIPVGSKVGFVTFDKAMHFYNCNEKLERAQMLVMPDIEDPFVPLGSEGLFVDPYKAKPVVTSLLAQLPALFSHVKNPEPALLPTLESALSSLSVTGGKIVCSLASLPTWGPGRLFLRDKNDLHGIETEKKLFQTDHPGFKKLAGKMVESGVGIDFFIAAPAGKYMDIATIGHLSAISGGQSHFYPNYIAPRDSLQLAQEITHTLTRETGYQALMKVRCSNGLQVSSYHGNFLQHNFGADLEFGIIDSDKSVGVMFSYDGKLDAKLDAHFQCALLYTTASGERRVRCTNTVAGVSEGAMESMRFIDQDAVINIIAKEAATRMIERPLKDVRNALTEKTIDILAGYRKTGSGSHPPGQLVLPENLKEFSMYVLGLMKSRAFKAGHEPSDRRTHTMRLLKSASPLELSLFLYPRILPLHSLAPESGFPDPNTGHLVVPPTIRASFSRIEEGGAYLVDDGQVCLLWLHAHVSPNLLEDLFGEGKTSLSALDSMMSSLPVLETHLNAQVRNLLAYWASVRGSKGITIQLARQGLDGSEYEFARLLVEDRNNEAQSYVDWLVNLHRHIQMELSGQRKREDGGGGMSTMGMESAVAGITSLWTGKEG</sequence>
<evidence type="ECO:0000313" key="16">
    <source>
        <dbReference type="EMBL" id="CAF9925049.1"/>
    </source>
</evidence>
<dbReference type="Gene3D" id="1.20.120.730">
    <property type="entry name" value="Sec23/Sec24 helical domain"/>
    <property type="match status" value="1"/>
</dbReference>